<proteinExistence type="predicted"/>
<comment type="caution">
    <text evidence="1">The sequence shown here is derived from an EMBL/GenBank/DDBJ whole genome shotgun (WGS) entry which is preliminary data.</text>
</comment>
<sequence length="190" mass="21039">MKDPSDMTIKKGKPGWRDVKGALVDFDRAGLLALVQDLYAASKDNQVFLHARFGLGEDALEPYRVVIERWLCPDVYKNQDYSVAKAKKPIADYKKAIGLPAGLAELMVFYCEQATGFSAEFGLDDEAYYGALVRMFEQALTIVAGLPEPQRASFLERLAVVRAIGQNVGWGVGEEFDALWRRAGLEIDGS</sequence>
<dbReference type="AlphaFoldDB" id="N6ZM95"/>
<evidence type="ECO:0000313" key="1">
    <source>
        <dbReference type="EMBL" id="ENO95672.1"/>
    </source>
</evidence>
<dbReference type="Proteomes" id="UP000013047">
    <property type="component" value="Unassembled WGS sequence"/>
</dbReference>
<evidence type="ECO:0000313" key="2">
    <source>
        <dbReference type="Proteomes" id="UP000013047"/>
    </source>
</evidence>
<organism evidence="1 2">
    <name type="scientific">Thauera phenylacetica B4P</name>
    <dbReference type="NCBI Taxonomy" id="1234382"/>
    <lineage>
        <taxon>Bacteria</taxon>
        <taxon>Pseudomonadati</taxon>
        <taxon>Pseudomonadota</taxon>
        <taxon>Betaproteobacteria</taxon>
        <taxon>Rhodocyclales</taxon>
        <taxon>Zoogloeaceae</taxon>
        <taxon>Thauera</taxon>
    </lineage>
</organism>
<dbReference type="EMBL" id="AMXF01000185">
    <property type="protein sequence ID" value="ENO95672.1"/>
    <property type="molecule type" value="Genomic_DNA"/>
</dbReference>
<reference evidence="1 2" key="1">
    <citation type="submission" date="2012-09" db="EMBL/GenBank/DDBJ databases">
        <title>Draft Genome Sequences of 6 Strains from Genus Thauera.</title>
        <authorList>
            <person name="Liu B."/>
            <person name="Shapleigh J.P."/>
            <person name="Frostegard A.H."/>
        </authorList>
    </citation>
    <scope>NUCLEOTIDE SEQUENCE [LARGE SCALE GENOMIC DNA]</scope>
    <source>
        <strain evidence="1 2">B4P</strain>
    </source>
</reference>
<gene>
    <name evidence="1" type="ORF">C667_17818</name>
</gene>
<name>N6ZM95_9RHOO</name>
<accession>N6ZM95</accession>
<dbReference type="RefSeq" id="WP_004372361.1">
    <property type="nucleotide sequence ID" value="NZ_AMXF01000185.1"/>
</dbReference>
<keyword evidence="2" id="KW-1185">Reference proteome</keyword>
<protein>
    <submittedName>
        <fullName evidence="1">Uncharacterized protein</fullName>
    </submittedName>
</protein>